<evidence type="ECO:0000256" key="1">
    <source>
        <dbReference type="SAM" id="Phobius"/>
    </source>
</evidence>
<keyword evidence="1" id="KW-0812">Transmembrane</keyword>
<comment type="caution">
    <text evidence="2">The sequence shown here is derived from an EMBL/GenBank/DDBJ whole genome shotgun (WGS) entry which is preliminary data.</text>
</comment>
<organism evidence="2 3">
    <name type="scientific">Alteromonas arenosi</name>
    <dbReference type="NCBI Taxonomy" id="3055817"/>
    <lineage>
        <taxon>Bacteria</taxon>
        <taxon>Pseudomonadati</taxon>
        <taxon>Pseudomonadota</taxon>
        <taxon>Gammaproteobacteria</taxon>
        <taxon>Alteromonadales</taxon>
        <taxon>Alteromonadaceae</taxon>
        <taxon>Alteromonas/Salinimonas group</taxon>
        <taxon>Alteromonas</taxon>
    </lineage>
</organism>
<keyword evidence="1" id="KW-1133">Transmembrane helix</keyword>
<dbReference type="RefSeq" id="WP_289363417.1">
    <property type="nucleotide sequence ID" value="NZ_JAUCBP010000002.1"/>
</dbReference>
<evidence type="ECO:0000313" key="2">
    <source>
        <dbReference type="EMBL" id="MDM7859400.1"/>
    </source>
</evidence>
<protein>
    <submittedName>
        <fullName evidence="2">PepSY domain-containing protein</fullName>
    </submittedName>
</protein>
<name>A0ABT7STC2_9ALTE</name>
<sequence>MSRKLHLWLALAIFLPALIVFGSGILLQVKKQSDWVQPPTISGIGNQPELSFLRIYTITAGIPELEVSDWQDIKRIDVRPDKGMLKVVAENHWEAQIDTQTGDILQVAYRRSDIIESIHDGSWFADFAKLWVFLPAGIFLFVMWGSGLVLLYTTLKSKRNKVRVRQLRD</sequence>
<dbReference type="InterPro" id="IPR005625">
    <property type="entry name" value="PepSY-ass_TM"/>
</dbReference>
<feature type="transmembrane region" description="Helical" evidence="1">
    <location>
        <begin position="130"/>
        <end position="155"/>
    </location>
</feature>
<dbReference type="Pfam" id="PF03929">
    <property type="entry name" value="PepSY_TM"/>
    <property type="match status" value="1"/>
</dbReference>
<gene>
    <name evidence="2" type="ORF">QTP81_02120</name>
</gene>
<keyword evidence="1" id="KW-0472">Membrane</keyword>
<feature type="transmembrane region" description="Helical" evidence="1">
    <location>
        <begin position="7"/>
        <end position="29"/>
    </location>
</feature>
<dbReference type="Proteomes" id="UP001234343">
    <property type="component" value="Unassembled WGS sequence"/>
</dbReference>
<evidence type="ECO:0000313" key="3">
    <source>
        <dbReference type="Proteomes" id="UP001234343"/>
    </source>
</evidence>
<proteinExistence type="predicted"/>
<reference evidence="2 3" key="1">
    <citation type="submission" date="2023-06" db="EMBL/GenBank/DDBJ databases">
        <title>Alteromonas sp. ASW11-36 isolated from intertidal sand.</title>
        <authorList>
            <person name="Li Y."/>
        </authorList>
    </citation>
    <scope>NUCLEOTIDE SEQUENCE [LARGE SCALE GENOMIC DNA]</scope>
    <source>
        <strain evidence="2 3">ASW11-36</strain>
    </source>
</reference>
<keyword evidence="3" id="KW-1185">Reference proteome</keyword>
<accession>A0ABT7STC2</accession>
<dbReference type="EMBL" id="JAUCBP010000002">
    <property type="protein sequence ID" value="MDM7859400.1"/>
    <property type="molecule type" value="Genomic_DNA"/>
</dbReference>